<dbReference type="InterPro" id="IPR017853">
    <property type="entry name" value="GH"/>
</dbReference>
<sequence>MIIAFAPMEIATGDSGGYFYIINYKFFTMKRHLLFLLLFISSFAYAQKEMPRSNFDFMESIGICTHFSYNSQPYVQRFDTLSQLLGDLGIRYIRDRAVADTDLGRKNIMHLYDTYGIKTIAVFPWHKPFKSFEEVSEKIDGLAPYLDAIVAIEGANENDAQAKGPNEPANWADDTQKHQKFLFNKIKQHPNQRIANMPVIAPSPTFPNRVVWMGPMTDKSDHYNIHSYHGTNKPEAEDSNLRKYMVKVNEANPNDPHANQNVWATEAGYHNEIGYVAKNPNGIHEQSEAYYLPRLLCHYFNFGIKRTYIYELVDHADHNPNGGQDDFGIVRYDMSKTPTYLALQNMIKILDEKEQTNALTALDYSIDGADGDTYHTLLQKKDGTHYLLIWNAGTNYDFDSRSFVEGKHKKISIQFNGKSKDINLYNPLVSDQPSDTKTQSKSYKLTLKDHIQILEIKPSEVNL</sequence>
<dbReference type="Proteomes" id="UP001310022">
    <property type="component" value="Unassembled WGS sequence"/>
</dbReference>
<name>A0AAN4W2I1_9BACT</name>
<proteinExistence type="predicted"/>
<dbReference type="SUPFAM" id="SSF51445">
    <property type="entry name" value="(Trans)glycosidases"/>
    <property type="match status" value="1"/>
</dbReference>
<dbReference type="AlphaFoldDB" id="A0AAN4W2I1"/>
<dbReference type="EMBL" id="BQKE01000004">
    <property type="protein sequence ID" value="GJM64148.1"/>
    <property type="molecule type" value="Genomic_DNA"/>
</dbReference>
<reference evidence="1 2" key="1">
    <citation type="submission" date="2021-12" db="EMBL/GenBank/DDBJ databases">
        <title>Genome sequencing of bacteria with rrn-lacking chromosome and rrn-plasmid.</title>
        <authorList>
            <person name="Anda M."/>
            <person name="Iwasaki W."/>
        </authorList>
    </citation>
    <scope>NUCLEOTIDE SEQUENCE [LARGE SCALE GENOMIC DNA]</scope>
    <source>
        <strain evidence="1 2">NBRC 15940</strain>
    </source>
</reference>
<keyword evidence="2" id="KW-1185">Reference proteome</keyword>
<gene>
    <name evidence="1" type="ORF">PEDI_47000</name>
</gene>
<organism evidence="1 2">
    <name type="scientific">Persicobacter diffluens</name>
    <dbReference type="NCBI Taxonomy" id="981"/>
    <lineage>
        <taxon>Bacteria</taxon>
        <taxon>Pseudomonadati</taxon>
        <taxon>Bacteroidota</taxon>
        <taxon>Cytophagia</taxon>
        <taxon>Cytophagales</taxon>
        <taxon>Persicobacteraceae</taxon>
        <taxon>Persicobacter</taxon>
    </lineage>
</organism>
<evidence type="ECO:0000313" key="1">
    <source>
        <dbReference type="EMBL" id="GJM64148.1"/>
    </source>
</evidence>
<protein>
    <submittedName>
        <fullName evidence="1">Uncharacterized protein</fullName>
    </submittedName>
</protein>
<dbReference type="Gene3D" id="3.20.20.80">
    <property type="entry name" value="Glycosidases"/>
    <property type="match status" value="1"/>
</dbReference>
<evidence type="ECO:0000313" key="2">
    <source>
        <dbReference type="Proteomes" id="UP001310022"/>
    </source>
</evidence>
<comment type="caution">
    <text evidence="1">The sequence shown here is derived from an EMBL/GenBank/DDBJ whole genome shotgun (WGS) entry which is preliminary data.</text>
</comment>
<accession>A0AAN4W2I1</accession>